<reference evidence="19 20" key="1">
    <citation type="submission" date="2018-06" db="EMBL/GenBank/DDBJ databases">
        <title>Genomic Encyclopedia of Archaeal and Bacterial Type Strains, Phase II (KMG-II): from individual species to whole genera.</title>
        <authorList>
            <person name="Goeker M."/>
        </authorList>
    </citation>
    <scope>NUCLEOTIDE SEQUENCE [LARGE SCALE GENOMIC DNA]</scope>
    <source>
        <strain evidence="19 20">ATCC BAA-1881</strain>
    </source>
</reference>
<comment type="similarity">
    <text evidence="5 14">In the C-terminal section; belongs to the HTP reductase family.</text>
</comment>
<evidence type="ECO:0000256" key="11">
    <source>
        <dbReference type="ARBA" id="ARBA00023268"/>
    </source>
</evidence>
<evidence type="ECO:0000256" key="5">
    <source>
        <dbReference type="ARBA" id="ARBA00007417"/>
    </source>
</evidence>
<dbReference type="PANTHER" id="PTHR38011:SF7">
    <property type="entry name" value="2,5-DIAMINO-6-RIBOSYLAMINO-4(3H)-PYRIMIDINONE 5'-PHOSPHATE REDUCTASE"/>
    <property type="match status" value="1"/>
</dbReference>
<evidence type="ECO:0000256" key="6">
    <source>
        <dbReference type="ARBA" id="ARBA00022619"/>
    </source>
</evidence>
<feature type="binding site" evidence="16">
    <location>
        <position position="186"/>
    </location>
    <ligand>
        <name>substrate</name>
    </ligand>
</feature>
<feature type="active site" description="Proton donor" evidence="15">
    <location>
        <position position="54"/>
    </location>
</feature>
<feature type="binding site" evidence="16">
    <location>
        <position position="156"/>
    </location>
    <ligand>
        <name>NADP(+)</name>
        <dbReference type="ChEBI" id="CHEBI:58349"/>
    </ligand>
</feature>
<dbReference type="Proteomes" id="UP000248806">
    <property type="component" value="Unassembled WGS sequence"/>
</dbReference>
<name>A0A326U999_THEHA</name>
<evidence type="ECO:0000259" key="18">
    <source>
        <dbReference type="PROSITE" id="PS51747"/>
    </source>
</evidence>
<dbReference type="EC" id="3.5.4.26" evidence="14"/>
<dbReference type="InterPro" id="IPR050765">
    <property type="entry name" value="Riboflavin_Biosynth_HTPR"/>
</dbReference>
<dbReference type="PIRSF" id="PIRSF006769">
    <property type="entry name" value="RibD"/>
    <property type="match status" value="1"/>
</dbReference>
<dbReference type="InterPro" id="IPR002734">
    <property type="entry name" value="RibDG_C"/>
</dbReference>
<dbReference type="SUPFAM" id="SSF53597">
    <property type="entry name" value="Dihydrofolate reductase-like"/>
    <property type="match status" value="1"/>
</dbReference>
<evidence type="ECO:0000256" key="7">
    <source>
        <dbReference type="ARBA" id="ARBA00022723"/>
    </source>
</evidence>
<sequence length="380" mass="40875">MVLDDAAAMRQALACARSVEGRTSPRPPVGAVVVRDGEVIGQGATAPPYGPHAEVFALREAGERARGATLYVTLEPCCITRHTPPCTEAVIAAGIRRVVVAICDPNPHVCEQGIAQLRAAGIEVTVGVGEEEAREIIQPFLFYISKGRPYVTAKWAMTLDGKLATRTGDSRWISGPRSRLRVHQLRDRVDAILVGAGTLRQDDPQLTVRLPEELRGKPRQGPLRVVISASGNVPQQSRLFSSELAEGTCLIVGEGSERRELLQRLRERGVSVLAAPLDARNQVDLDAALRLLAQEKDCMHVLLEGGSHLLGSALDCRLVDHVQVFIAPKVVGGSTASSPVAGVGLALMSDAFQLQHMYTEIVEHDMLIEGDIYYGPGDGN</sequence>
<dbReference type="PANTHER" id="PTHR38011">
    <property type="entry name" value="DIHYDROFOLATE REDUCTASE FAMILY PROTEIN (AFU_ORTHOLOGUE AFUA_8G06820)"/>
    <property type="match status" value="1"/>
</dbReference>
<dbReference type="InterPro" id="IPR024072">
    <property type="entry name" value="DHFR-like_dom_sf"/>
</dbReference>
<gene>
    <name evidence="19" type="ORF">EI42_02194</name>
</gene>
<dbReference type="CDD" id="cd01284">
    <property type="entry name" value="Riboflavin_deaminase-reductase"/>
    <property type="match status" value="1"/>
</dbReference>
<keyword evidence="8 14" id="KW-0862">Zinc</keyword>
<organism evidence="19 20">
    <name type="scientific">Thermosporothrix hazakensis</name>
    <dbReference type="NCBI Taxonomy" id="644383"/>
    <lineage>
        <taxon>Bacteria</taxon>
        <taxon>Bacillati</taxon>
        <taxon>Chloroflexota</taxon>
        <taxon>Ktedonobacteria</taxon>
        <taxon>Ktedonobacterales</taxon>
        <taxon>Thermosporotrichaceae</taxon>
        <taxon>Thermosporothrix</taxon>
    </lineage>
</organism>
<evidence type="ECO:0000256" key="13">
    <source>
        <dbReference type="ARBA" id="ARBA00049886"/>
    </source>
</evidence>
<dbReference type="GO" id="GO:0050661">
    <property type="term" value="F:NADP binding"/>
    <property type="evidence" value="ECO:0007669"/>
    <property type="project" value="InterPro"/>
</dbReference>
<evidence type="ECO:0000256" key="8">
    <source>
        <dbReference type="ARBA" id="ARBA00022833"/>
    </source>
</evidence>
<feature type="binding site" evidence="16">
    <location>
        <position position="172"/>
    </location>
    <ligand>
        <name>NADP(+)</name>
        <dbReference type="ChEBI" id="CHEBI:58349"/>
    </ligand>
</feature>
<keyword evidence="20" id="KW-1185">Reference proteome</keyword>
<feature type="binding site" evidence="16">
    <location>
        <position position="209"/>
    </location>
    <ligand>
        <name>substrate</name>
    </ligand>
</feature>
<dbReference type="GO" id="GO:0008835">
    <property type="term" value="F:diaminohydroxyphosphoribosylaminopyrimidine deaminase activity"/>
    <property type="evidence" value="ECO:0007669"/>
    <property type="project" value="UniProtKB-EC"/>
</dbReference>
<evidence type="ECO:0000313" key="19">
    <source>
        <dbReference type="EMBL" id="PZW31097.1"/>
    </source>
</evidence>
<evidence type="ECO:0000256" key="4">
    <source>
        <dbReference type="ARBA" id="ARBA00005259"/>
    </source>
</evidence>
<evidence type="ECO:0000256" key="10">
    <source>
        <dbReference type="ARBA" id="ARBA00023002"/>
    </source>
</evidence>
<dbReference type="Gene3D" id="3.40.140.10">
    <property type="entry name" value="Cytidine Deaminase, domain 2"/>
    <property type="match status" value="1"/>
</dbReference>
<feature type="binding site" evidence="17">
    <location>
        <position position="86"/>
    </location>
    <ligand>
        <name>Zn(2+)</name>
        <dbReference type="ChEBI" id="CHEBI:29105"/>
        <note>catalytic</note>
    </ligand>
</feature>
<dbReference type="InterPro" id="IPR016192">
    <property type="entry name" value="APOBEC/CMP_deaminase_Zn-bd"/>
</dbReference>
<feature type="binding site" evidence="16">
    <location>
        <position position="198"/>
    </location>
    <ligand>
        <name>NADP(+)</name>
        <dbReference type="ChEBI" id="CHEBI:58349"/>
    </ligand>
</feature>
<evidence type="ECO:0000256" key="16">
    <source>
        <dbReference type="PIRSR" id="PIRSR006769-2"/>
    </source>
</evidence>
<dbReference type="PROSITE" id="PS00903">
    <property type="entry name" value="CYT_DCMP_DEAMINASES_1"/>
    <property type="match status" value="1"/>
</dbReference>
<dbReference type="GO" id="GO:0009231">
    <property type="term" value="P:riboflavin biosynthetic process"/>
    <property type="evidence" value="ECO:0007669"/>
    <property type="project" value="UniProtKB-UniPathway"/>
</dbReference>
<evidence type="ECO:0000256" key="3">
    <source>
        <dbReference type="ARBA" id="ARBA00004910"/>
    </source>
</evidence>
<keyword evidence="9 14" id="KW-0521">NADP</keyword>
<proteinExistence type="inferred from homology"/>
<feature type="binding site" evidence="17">
    <location>
        <position position="52"/>
    </location>
    <ligand>
        <name>Zn(2+)</name>
        <dbReference type="ChEBI" id="CHEBI:29105"/>
        <note>catalytic</note>
    </ligand>
</feature>
<comment type="caution">
    <text evidence="19">The sequence shown here is derived from an EMBL/GenBank/DDBJ whole genome shotgun (WGS) entry which is preliminary data.</text>
</comment>
<evidence type="ECO:0000313" key="20">
    <source>
        <dbReference type="Proteomes" id="UP000248806"/>
    </source>
</evidence>
<comment type="catalytic activity">
    <reaction evidence="12 14">
        <text>5-amino-6-(5-phospho-D-ribitylamino)uracil + NADP(+) = 5-amino-6-(5-phospho-D-ribosylamino)uracil + NADPH + H(+)</text>
        <dbReference type="Rhea" id="RHEA:17845"/>
        <dbReference type="ChEBI" id="CHEBI:15378"/>
        <dbReference type="ChEBI" id="CHEBI:57783"/>
        <dbReference type="ChEBI" id="CHEBI:58349"/>
        <dbReference type="ChEBI" id="CHEBI:58421"/>
        <dbReference type="ChEBI" id="CHEBI:58453"/>
        <dbReference type="EC" id="1.1.1.193"/>
    </reaction>
</comment>
<feature type="binding site" evidence="16">
    <location>
        <begin position="306"/>
        <end position="312"/>
    </location>
    <ligand>
        <name>NADP(+)</name>
        <dbReference type="ChEBI" id="CHEBI:58349"/>
    </ligand>
</feature>
<evidence type="ECO:0000256" key="9">
    <source>
        <dbReference type="ARBA" id="ARBA00022857"/>
    </source>
</evidence>
<comment type="function">
    <text evidence="1 14">Converts 2,5-diamino-6-(ribosylamino)-4(3h)-pyrimidinone 5'-phosphate into 5-amino-6-(ribosylamino)-2,4(1h,3h)-pyrimidinedione 5'-phosphate.</text>
</comment>
<dbReference type="Gene3D" id="3.40.430.10">
    <property type="entry name" value="Dihydrofolate Reductase, subunit A"/>
    <property type="match status" value="1"/>
</dbReference>
<protein>
    <recommendedName>
        <fullName evidence="14">Riboflavin biosynthesis protein RibD</fullName>
    </recommendedName>
    <domain>
        <recommendedName>
            <fullName evidence="14">Diaminohydroxyphosphoribosylaminopyrimidine deaminase</fullName>
            <shortName evidence="14">DRAP deaminase</shortName>
            <ecNumber evidence="14">3.5.4.26</ecNumber>
        </recommendedName>
        <alternativeName>
            <fullName evidence="14">Riboflavin-specific deaminase</fullName>
        </alternativeName>
    </domain>
    <domain>
        <recommendedName>
            <fullName evidence="14">5-amino-6-(5-phosphoribosylamino)uracil reductase</fullName>
            <ecNumber evidence="14">1.1.1.193</ecNumber>
        </recommendedName>
        <alternativeName>
            <fullName evidence="14">HTP reductase</fullName>
        </alternativeName>
    </domain>
</protein>
<dbReference type="InterPro" id="IPR011549">
    <property type="entry name" value="RibD_C"/>
</dbReference>
<dbReference type="InterPro" id="IPR004794">
    <property type="entry name" value="Eubact_RibD"/>
</dbReference>
<dbReference type="Pfam" id="PF01872">
    <property type="entry name" value="RibD_C"/>
    <property type="match status" value="1"/>
</dbReference>
<evidence type="ECO:0000256" key="1">
    <source>
        <dbReference type="ARBA" id="ARBA00002151"/>
    </source>
</evidence>
<comment type="pathway">
    <text evidence="2 14">Cofactor biosynthesis; riboflavin biosynthesis; 5-amino-6-(D-ribitylamino)uracil from GTP: step 2/4.</text>
</comment>
<evidence type="ECO:0000256" key="12">
    <source>
        <dbReference type="ARBA" id="ARBA00049861"/>
    </source>
</evidence>
<comment type="similarity">
    <text evidence="4 14">In the N-terminal section; belongs to the cytidine and deoxycytidylate deaminase family.</text>
</comment>
<evidence type="ECO:0000256" key="2">
    <source>
        <dbReference type="ARBA" id="ARBA00004882"/>
    </source>
</evidence>
<dbReference type="Pfam" id="PF00383">
    <property type="entry name" value="dCMP_cyt_deam_1"/>
    <property type="match status" value="1"/>
</dbReference>
<dbReference type="AlphaFoldDB" id="A0A326U999"/>
<dbReference type="NCBIfam" id="TIGR00326">
    <property type="entry name" value="eubact_ribD"/>
    <property type="match status" value="1"/>
</dbReference>
<feature type="binding site" evidence="16">
    <location>
        <position position="304"/>
    </location>
    <ligand>
        <name>substrate</name>
    </ligand>
</feature>
<comment type="cofactor">
    <cofactor evidence="14 17">
        <name>Zn(2+)</name>
        <dbReference type="ChEBI" id="CHEBI:29105"/>
    </cofactor>
    <text evidence="14 17">Binds 1 zinc ion.</text>
</comment>
<feature type="binding site" evidence="17">
    <location>
        <position position="77"/>
    </location>
    <ligand>
        <name>Zn(2+)</name>
        <dbReference type="ChEBI" id="CHEBI:29105"/>
        <note>catalytic</note>
    </ligand>
</feature>
<feature type="binding site" evidence="16">
    <location>
        <position position="202"/>
    </location>
    <ligand>
        <name>NADP(+)</name>
        <dbReference type="ChEBI" id="CHEBI:58349"/>
    </ligand>
</feature>
<dbReference type="PROSITE" id="PS51747">
    <property type="entry name" value="CYT_DCMP_DEAMINASES_2"/>
    <property type="match status" value="1"/>
</dbReference>
<dbReference type="InterPro" id="IPR002125">
    <property type="entry name" value="CMP_dCMP_dom"/>
</dbReference>
<dbReference type="UniPathway" id="UPA00275">
    <property type="reaction ID" value="UER00401"/>
</dbReference>
<feature type="binding site" evidence="16">
    <location>
        <position position="206"/>
    </location>
    <ligand>
        <name>substrate</name>
    </ligand>
</feature>
<keyword evidence="6 14" id="KW-0686">Riboflavin biosynthesis</keyword>
<keyword evidence="10 14" id="KW-0560">Oxidoreductase</keyword>
<keyword evidence="14" id="KW-0378">Hydrolase</keyword>
<keyword evidence="11" id="KW-0511">Multifunctional enzyme</keyword>
<dbReference type="EC" id="1.1.1.193" evidence="14"/>
<evidence type="ECO:0000256" key="15">
    <source>
        <dbReference type="PIRSR" id="PIRSR006769-1"/>
    </source>
</evidence>
<evidence type="ECO:0000256" key="14">
    <source>
        <dbReference type="PIRNR" id="PIRNR006769"/>
    </source>
</evidence>
<dbReference type="InterPro" id="IPR016193">
    <property type="entry name" value="Cytidine_deaminase-like"/>
</dbReference>
<keyword evidence="7 14" id="KW-0479">Metal-binding</keyword>
<comment type="pathway">
    <text evidence="3 14">Cofactor biosynthesis; riboflavin biosynthesis; 5-amino-6-(D-ribitylamino)uracil from GTP: step 3/4.</text>
</comment>
<dbReference type="NCBIfam" id="TIGR00227">
    <property type="entry name" value="ribD_Cterm"/>
    <property type="match status" value="1"/>
</dbReference>
<dbReference type="EMBL" id="QKUF01000006">
    <property type="protein sequence ID" value="PZW31097.1"/>
    <property type="molecule type" value="Genomic_DNA"/>
</dbReference>
<feature type="binding site" evidence="16">
    <location>
        <position position="170"/>
    </location>
    <ligand>
        <name>substrate</name>
    </ligand>
</feature>
<dbReference type="SUPFAM" id="SSF53927">
    <property type="entry name" value="Cytidine deaminase-like"/>
    <property type="match status" value="1"/>
</dbReference>
<accession>A0A326U999</accession>
<comment type="catalytic activity">
    <reaction evidence="13 14">
        <text>2,5-diamino-6-hydroxy-4-(5-phosphoribosylamino)-pyrimidine + H2O + H(+) = 5-amino-6-(5-phospho-D-ribosylamino)uracil + NH4(+)</text>
        <dbReference type="Rhea" id="RHEA:21868"/>
        <dbReference type="ChEBI" id="CHEBI:15377"/>
        <dbReference type="ChEBI" id="CHEBI:15378"/>
        <dbReference type="ChEBI" id="CHEBI:28938"/>
        <dbReference type="ChEBI" id="CHEBI:58453"/>
        <dbReference type="ChEBI" id="CHEBI:58614"/>
        <dbReference type="EC" id="3.5.4.26"/>
    </reaction>
</comment>
<feature type="domain" description="CMP/dCMP-type deaminase" evidence="18">
    <location>
        <begin position="3"/>
        <end position="125"/>
    </location>
</feature>
<dbReference type="GO" id="GO:0008270">
    <property type="term" value="F:zinc ion binding"/>
    <property type="evidence" value="ECO:0007669"/>
    <property type="project" value="InterPro"/>
</dbReference>
<dbReference type="GO" id="GO:0008703">
    <property type="term" value="F:5-amino-6-(5-phosphoribosylamino)uracil reductase activity"/>
    <property type="evidence" value="ECO:0007669"/>
    <property type="project" value="UniProtKB-EC"/>
</dbReference>
<evidence type="ECO:0000256" key="17">
    <source>
        <dbReference type="PIRSR" id="PIRSR006769-3"/>
    </source>
</evidence>